<feature type="region of interest" description="Disordered" evidence="1">
    <location>
        <begin position="220"/>
        <end position="264"/>
    </location>
</feature>
<evidence type="ECO:0000313" key="2">
    <source>
        <dbReference type="Proteomes" id="UP000095284"/>
    </source>
</evidence>
<name>A0A1I7S2H6_BURXY</name>
<dbReference type="AlphaFoldDB" id="A0A1I7S2H6"/>
<feature type="compositionally biased region" description="Basic residues" evidence="1">
    <location>
        <begin position="239"/>
        <end position="254"/>
    </location>
</feature>
<feature type="compositionally biased region" description="Polar residues" evidence="1">
    <location>
        <begin position="255"/>
        <end position="264"/>
    </location>
</feature>
<feature type="region of interest" description="Disordered" evidence="1">
    <location>
        <begin position="182"/>
        <end position="207"/>
    </location>
</feature>
<dbReference type="WBParaSite" id="BXY_0720500.1">
    <property type="protein sequence ID" value="BXY_0720500.1"/>
    <property type="gene ID" value="BXY_0720500"/>
</dbReference>
<evidence type="ECO:0000313" key="3">
    <source>
        <dbReference type="WBParaSite" id="BXY_0720500.1"/>
    </source>
</evidence>
<feature type="compositionally biased region" description="Basic and acidic residues" evidence="1">
    <location>
        <begin position="90"/>
        <end position="99"/>
    </location>
</feature>
<proteinExistence type="predicted"/>
<accession>A0A1I7S2H6</accession>
<dbReference type="Proteomes" id="UP000095284">
    <property type="component" value="Unplaced"/>
</dbReference>
<feature type="region of interest" description="Disordered" evidence="1">
    <location>
        <begin position="15"/>
        <end position="152"/>
    </location>
</feature>
<evidence type="ECO:0000256" key="1">
    <source>
        <dbReference type="SAM" id="MobiDB-lite"/>
    </source>
</evidence>
<organism evidence="2 3">
    <name type="scientific">Bursaphelenchus xylophilus</name>
    <name type="common">Pinewood nematode worm</name>
    <name type="synonym">Aphelenchoides xylophilus</name>
    <dbReference type="NCBI Taxonomy" id="6326"/>
    <lineage>
        <taxon>Eukaryota</taxon>
        <taxon>Metazoa</taxon>
        <taxon>Ecdysozoa</taxon>
        <taxon>Nematoda</taxon>
        <taxon>Chromadorea</taxon>
        <taxon>Rhabditida</taxon>
        <taxon>Tylenchina</taxon>
        <taxon>Tylenchomorpha</taxon>
        <taxon>Aphelenchoidea</taxon>
        <taxon>Aphelenchoididae</taxon>
        <taxon>Bursaphelenchus</taxon>
    </lineage>
</organism>
<reference evidence="3" key="1">
    <citation type="submission" date="2016-11" db="UniProtKB">
        <authorList>
            <consortium name="WormBaseParasite"/>
        </authorList>
    </citation>
    <scope>IDENTIFICATION</scope>
</reference>
<protein>
    <submittedName>
        <fullName evidence="3">HABP4_PAI-RBP1 domain-containing protein</fullName>
    </submittedName>
</protein>
<sequence>MNAYGQTKILKQVIIQQGSQGGGRGRGSWRRGGGGRGGGGRGGFGAQRNEGRSRFLSKQSRFKKRALKPDNGSPSRQPSLQPVPISPSVDNRHNADKKKPPSPNEDSLLETRYDNCITPVYNPDEENIPPQTSEVVNEHDDGSYGNFHKPLNKDLTSSEVAKHCDDDCYKLSVWEKAKTWGTKQKDTVQPAKAKDGKEKKQAEGEKTAEIKKNAENVKFNVEKAQTATGTKVGDSPHHDFKKKKTPRIFRRSKAKGSNSPLSELNISVEPARPIVTLKELIKSKLGKS</sequence>
<feature type="compositionally biased region" description="Gly residues" evidence="1">
    <location>
        <begin position="19"/>
        <end position="45"/>
    </location>
</feature>